<evidence type="ECO:0000313" key="3">
    <source>
        <dbReference type="Proteomes" id="UP001313282"/>
    </source>
</evidence>
<keyword evidence="3" id="KW-1185">Reference proteome</keyword>
<evidence type="ECO:0000313" key="2">
    <source>
        <dbReference type="EMBL" id="KAK6342851.1"/>
    </source>
</evidence>
<dbReference type="Proteomes" id="UP001313282">
    <property type="component" value="Unassembled WGS sequence"/>
</dbReference>
<dbReference type="EMBL" id="JAVHNR010000005">
    <property type="protein sequence ID" value="KAK6342851.1"/>
    <property type="molecule type" value="Genomic_DNA"/>
</dbReference>
<accession>A0AAN8RH60</accession>
<proteinExistence type="predicted"/>
<dbReference type="AlphaFoldDB" id="A0AAN8RH60"/>
<evidence type="ECO:0000256" key="1">
    <source>
        <dbReference type="SAM" id="MobiDB-lite"/>
    </source>
</evidence>
<organism evidence="2 3">
    <name type="scientific">Orbilia javanica</name>
    <dbReference type="NCBI Taxonomy" id="47235"/>
    <lineage>
        <taxon>Eukaryota</taxon>
        <taxon>Fungi</taxon>
        <taxon>Dikarya</taxon>
        <taxon>Ascomycota</taxon>
        <taxon>Pezizomycotina</taxon>
        <taxon>Orbiliomycetes</taxon>
        <taxon>Orbiliales</taxon>
        <taxon>Orbiliaceae</taxon>
        <taxon>Orbilia</taxon>
    </lineage>
</organism>
<comment type="caution">
    <text evidence="2">The sequence shown here is derived from an EMBL/GenBank/DDBJ whole genome shotgun (WGS) entry which is preliminary data.</text>
</comment>
<protein>
    <submittedName>
        <fullName evidence="2">Uncharacterized protein</fullName>
    </submittedName>
</protein>
<feature type="region of interest" description="Disordered" evidence="1">
    <location>
        <begin position="1"/>
        <end position="23"/>
    </location>
</feature>
<name>A0AAN8RH60_9PEZI</name>
<gene>
    <name evidence="2" type="ORF">TWF718_008233</name>
</gene>
<sequence>MAYSGNDSDASRRCSAGSFSEDDGFQMVPVNVDASNQTDKSTEARIAAEERIAELKRGLRDGTVTPNQQRNVVRLISDLENGVQWYLYQDGRQVTHESRNFSRVLWKEMAPDDI</sequence>
<reference evidence="2 3" key="1">
    <citation type="submission" date="2019-10" db="EMBL/GenBank/DDBJ databases">
        <authorList>
            <person name="Palmer J.M."/>
        </authorList>
    </citation>
    <scope>NUCLEOTIDE SEQUENCE [LARGE SCALE GENOMIC DNA]</scope>
    <source>
        <strain evidence="2 3">TWF718</strain>
    </source>
</reference>